<evidence type="ECO:0000256" key="2">
    <source>
        <dbReference type="ARBA" id="ARBA00022734"/>
    </source>
</evidence>
<dbReference type="GO" id="GO:0004888">
    <property type="term" value="F:transmembrane signaling receptor activity"/>
    <property type="evidence" value="ECO:0007669"/>
    <property type="project" value="TreeGrafter"/>
</dbReference>
<keyword evidence="3" id="KW-1015">Disulfide bond</keyword>
<dbReference type="AlphaFoldDB" id="A0A7L3LU13"/>
<organism evidence="8 9">
    <name type="scientific">Turnix velox</name>
    <name type="common">Little buttonquail</name>
    <dbReference type="NCBI Taxonomy" id="2529409"/>
    <lineage>
        <taxon>Eukaryota</taxon>
        <taxon>Metazoa</taxon>
        <taxon>Chordata</taxon>
        <taxon>Craniata</taxon>
        <taxon>Vertebrata</taxon>
        <taxon>Euteleostomi</taxon>
        <taxon>Archelosauria</taxon>
        <taxon>Archosauria</taxon>
        <taxon>Dinosauria</taxon>
        <taxon>Saurischia</taxon>
        <taxon>Theropoda</taxon>
        <taxon>Coelurosauria</taxon>
        <taxon>Aves</taxon>
        <taxon>Neognathae</taxon>
        <taxon>Neoaves</taxon>
        <taxon>Charadriiformes</taxon>
        <taxon>Turnicidae</taxon>
        <taxon>Turnix</taxon>
    </lineage>
</organism>
<evidence type="ECO:0000256" key="5">
    <source>
        <dbReference type="SAM" id="Phobius"/>
    </source>
</evidence>
<feature type="chain" id="PRO_5029899920" evidence="6">
    <location>
        <begin position="22"/>
        <end position="256"/>
    </location>
</feature>
<feature type="non-terminal residue" evidence="8">
    <location>
        <position position="1"/>
    </location>
</feature>
<dbReference type="InterPro" id="IPR001304">
    <property type="entry name" value="C-type_lectin-like"/>
</dbReference>
<reference evidence="8 9" key="1">
    <citation type="submission" date="2019-09" db="EMBL/GenBank/DDBJ databases">
        <title>Bird 10,000 Genomes (B10K) Project - Family phase.</title>
        <authorList>
            <person name="Zhang G."/>
        </authorList>
    </citation>
    <scope>NUCLEOTIDE SEQUENCE [LARGE SCALE GENOMIC DNA]</scope>
    <source>
        <strain evidence="8">B10K-DU-029-46</strain>
    </source>
</reference>
<evidence type="ECO:0000256" key="6">
    <source>
        <dbReference type="SAM" id="SignalP"/>
    </source>
</evidence>
<dbReference type="InterPro" id="IPR033992">
    <property type="entry name" value="NKR-like_CTLD"/>
</dbReference>
<keyword evidence="2" id="KW-0430">Lectin</keyword>
<evidence type="ECO:0000259" key="7">
    <source>
        <dbReference type="PROSITE" id="PS50041"/>
    </source>
</evidence>
<dbReference type="PANTHER" id="PTHR46490:SF6">
    <property type="entry name" value="ASIALOGLYCOPROTEIN RECEPTOR 1-LIKE-RELATED"/>
    <property type="match status" value="1"/>
</dbReference>
<keyword evidence="5" id="KW-0472">Membrane</keyword>
<evidence type="ECO:0000313" key="8">
    <source>
        <dbReference type="EMBL" id="NXU57101.1"/>
    </source>
</evidence>
<dbReference type="InterPro" id="IPR016187">
    <property type="entry name" value="CTDL_fold"/>
</dbReference>
<dbReference type="PANTHER" id="PTHR46490">
    <property type="entry name" value="C-TYPE LECTIN DOMAIN FAMILY 12 MEMBER A-RELATED"/>
    <property type="match status" value="1"/>
</dbReference>
<keyword evidence="5" id="KW-0812">Transmembrane</keyword>
<evidence type="ECO:0000256" key="1">
    <source>
        <dbReference type="ARBA" id="ARBA00004167"/>
    </source>
</evidence>
<dbReference type="GO" id="GO:0007165">
    <property type="term" value="P:signal transduction"/>
    <property type="evidence" value="ECO:0007669"/>
    <property type="project" value="TreeGrafter"/>
</dbReference>
<dbReference type="PROSITE" id="PS50041">
    <property type="entry name" value="C_TYPE_LECTIN_2"/>
    <property type="match status" value="1"/>
</dbReference>
<dbReference type="GO" id="GO:0005886">
    <property type="term" value="C:plasma membrane"/>
    <property type="evidence" value="ECO:0007669"/>
    <property type="project" value="TreeGrafter"/>
</dbReference>
<comment type="subcellular location">
    <subcellularLocation>
        <location evidence="1">Membrane</location>
        <topology evidence="1">Single-pass membrane protein</topology>
    </subcellularLocation>
</comment>
<keyword evidence="6" id="KW-0732">Signal</keyword>
<keyword evidence="9" id="KW-1185">Reference proteome</keyword>
<sequence length="256" mass="29151">HSPIPAHLLLFFFASPSQIFSLSSEAQMCSQIMHRNMEEDDGYSHLNHPPQDPARPYMSLNIKGRSLPLAVWWPAIFTLFALCLALTIGMVVLGLRGSKAPVGHNENLQGLKERLCLMGDAHNKNDRLPCSLCPVNWKWIGGDTCFYLSEKKATWQESEVFCFSQNATLLTLKRKSKLISLHQISRKQSFWIGLSYGVGGWVWTDGTKLSTRRMDWIDLSSQDNCAYLSYHKSRVYSENCNEKHPWICEKVAVQLT</sequence>
<dbReference type="SUPFAM" id="SSF56436">
    <property type="entry name" value="C-type lectin-like"/>
    <property type="match status" value="1"/>
</dbReference>
<feature type="transmembrane region" description="Helical" evidence="5">
    <location>
        <begin position="71"/>
        <end position="95"/>
    </location>
</feature>
<dbReference type="InterPro" id="IPR016186">
    <property type="entry name" value="C-type_lectin-like/link_sf"/>
</dbReference>
<comment type="caution">
    <text evidence="8">The sequence shown here is derived from an EMBL/GenBank/DDBJ whole genome shotgun (WGS) entry which is preliminary data.</text>
</comment>
<evidence type="ECO:0000256" key="4">
    <source>
        <dbReference type="ARBA" id="ARBA00023180"/>
    </source>
</evidence>
<feature type="signal peptide" evidence="6">
    <location>
        <begin position="1"/>
        <end position="21"/>
    </location>
</feature>
<keyword evidence="5" id="KW-1133">Transmembrane helix</keyword>
<proteinExistence type="predicted"/>
<evidence type="ECO:0000256" key="3">
    <source>
        <dbReference type="ARBA" id="ARBA00023157"/>
    </source>
</evidence>
<dbReference type="SMART" id="SM00034">
    <property type="entry name" value="CLECT"/>
    <property type="match status" value="1"/>
</dbReference>
<protein>
    <submittedName>
        <fullName evidence="8">CLC1B protein</fullName>
    </submittedName>
</protein>
<name>A0A7L3LU13_9CHAR</name>
<dbReference type="GO" id="GO:0030246">
    <property type="term" value="F:carbohydrate binding"/>
    <property type="evidence" value="ECO:0007669"/>
    <property type="project" value="UniProtKB-KW"/>
</dbReference>
<dbReference type="CDD" id="cd03593">
    <property type="entry name" value="CLECT_NK_receptors_like"/>
    <property type="match status" value="1"/>
</dbReference>
<accession>A0A7L3LU13</accession>
<feature type="domain" description="C-type lectin" evidence="7">
    <location>
        <begin position="141"/>
        <end position="249"/>
    </location>
</feature>
<keyword evidence="4" id="KW-0325">Glycoprotein</keyword>
<evidence type="ECO:0000313" key="9">
    <source>
        <dbReference type="Proteomes" id="UP000582182"/>
    </source>
</evidence>
<dbReference type="InterPro" id="IPR052309">
    <property type="entry name" value="C-type_Lectin_Domain_Fam1"/>
</dbReference>
<dbReference type="EMBL" id="VZTY01028592">
    <property type="protein sequence ID" value="NXU57101.1"/>
    <property type="molecule type" value="Genomic_DNA"/>
</dbReference>
<dbReference type="OrthoDB" id="6133475at2759"/>
<gene>
    <name evidence="8" type="primary">Clec1b_1</name>
    <name evidence="8" type="ORF">TURVEL_R14126</name>
</gene>
<feature type="non-terminal residue" evidence="8">
    <location>
        <position position="256"/>
    </location>
</feature>
<dbReference type="Proteomes" id="UP000582182">
    <property type="component" value="Unassembled WGS sequence"/>
</dbReference>
<dbReference type="Gene3D" id="3.10.100.10">
    <property type="entry name" value="Mannose-Binding Protein A, subunit A"/>
    <property type="match status" value="1"/>
</dbReference>
<dbReference type="Pfam" id="PF00059">
    <property type="entry name" value="Lectin_C"/>
    <property type="match status" value="1"/>
</dbReference>